<evidence type="ECO:0000313" key="5">
    <source>
        <dbReference type="Proteomes" id="UP000199527"/>
    </source>
</evidence>
<dbReference type="GO" id="GO:0016747">
    <property type="term" value="F:acyltransferase activity, transferring groups other than amino-acyl groups"/>
    <property type="evidence" value="ECO:0007669"/>
    <property type="project" value="InterPro"/>
</dbReference>
<dbReference type="EMBL" id="FNEM01000011">
    <property type="protein sequence ID" value="SDJ67594.1"/>
    <property type="molecule type" value="Genomic_DNA"/>
</dbReference>
<keyword evidence="1" id="KW-0808">Transferase</keyword>
<name>A0A1G8VNR0_9GAMM</name>
<dbReference type="AlphaFoldDB" id="A0A1G8VNR0"/>
<dbReference type="InterPro" id="IPR016181">
    <property type="entry name" value="Acyl_CoA_acyltransferase"/>
</dbReference>
<dbReference type="Proteomes" id="UP000199527">
    <property type="component" value="Unassembled WGS sequence"/>
</dbReference>
<keyword evidence="2" id="KW-0012">Acyltransferase</keyword>
<gene>
    <name evidence="4" type="ORF">SAMN04488540_111112</name>
</gene>
<dbReference type="Gene3D" id="3.40.630.30">
    <property type="match status" value="1"/>
</dbReference>
<proteinExistence type="predicted"/>
<dbReference type="InterPro" id="IPR050832">
    <property type="entry name" value="Bact_Acetyltransf"/>
</dbReference>
<evidence type="ECO:0000256" key="2">
    <source>
        <dbReference type="ARBA" id="ARBA00023315"/>
    </source>
</evidence>
<dbReference type="RefSeq" id="WP_176819310.1">
    <property type="nucleotide sequence ID" value="NZ_FNEM01000011.1"/>
</dbReference>
<keyword evidence="4" id="KW-0687">Ribonucleoprotein</keyword>
<dbReference type="InterPro" id="IPR000182">
    <property type="entry name" value="GNAT_dom"/>
</dbReference>
<evidence type="ECO:0000256" key="1">
    <source>
        <dbReference type="ARBA" id="ARBA00022679"/>
    </source>
</evidence>
<dbReference type="PROSITE" id="PS51186">
    <property type="entry name" value="GNAT"/>
    <property type="match status" value="1"/>
</dbReference>
<evidence type="ECO:0000313" key="4">
    <source>
        <dbReference type="EMBL" id="SDJ67594.1"/>
    </source>
</evidence>
<reference evidence="5" key="1">
    <citation type="submission" date="2016-10" db="EMBL/GenBank/DDBJ databases">
        <authorList>
            <person name="Varghese N."/>
            <person name="Submissions S."/>
        </authorList>
    </citation>
    <scope>NUCLEOTIDE SEQUENCE [LARGE SCALE GENOMIC DNA]</scope>
    <source>
        <strain evidence="5">DSM 23317</strain>
    </source>
</reference>
<sequence>MSPIQLRLARHHDIAAIQSVRLSVTENRLSHPGSVTDTEVLNYLSRRGRGWVCTMEQRVVAFVIANGSDGSIWALYVLPEYEGRGIGKLLLARACRWLFAIGVKAIRLRTDTNSRAHGFYQHLGWQARHRPASGDVTLTLKRRPLPVRYGASRSTCHWSASRL</sequence>
<keyword evidence="4" id="KW-0689">Ribosomal protein</keyword>
<feature type="domain" description="N-acetyltransferase" evidence="3">
    <location>
        <begin position="4"/>
        <end position="146"/>
    </location>
</feature>
<accession>A0A1G8VNR0</accession>
<dbReference type="SUPFAM" id="SSF55729">
    <property type="entry name" value="Acyl-CoA N-acyltransferases (Nat)"/>
    <property type="match status" value="1"/>
</dbReference>
<protein>
    <submittedName>
        <fullName evidence="4">Ribosomal protein S18 acetylase RimI</fullName>
    </submittedName>
</protein>
<organism evidence="4 5">
    <name type="scientific">Ferrimonas sediminum</name>
    <dbReference type="NCBI Taxonomy" id="718193"/>
    <lineage>
        <taxon>Bacteria</taxon>
        <taxon>Pseudomonadati</taxon>
        <taxon>Pseudomonadota</taxon>
        <taxon>Gammaproteobacteria</taxon>
        <taxon>Alteromonadales</taxon>
        <taxon>Ferrimonadaceae</taxon>
        <taxon>Ferrimonas</taxon>
    </lineage>
</organism>
<dbReference type="GO" id="GO:0005840">
    <property type="term" value="C:ribosome"/>
    <property type="evidence" value="ECO:0007669"/>
    <property type="project" value="UniProtKB-KW"/>
</dbReference>
<dbReference type="Pfam" id="PF00583">
    <property type="entry name" value="Acetyltransf_1"/>
    <property type="match status" value="1"/>
</dbReference>
<evidence type="ECO:0000259" key="3">
    <source>
        <dbReference type="PROSITE" id="PS51186"/>
    </source>
</evidence>
<keyword evidence="5" id="KW-1185">Reference proteome</keyword>
<dbReference type="CDD" id="cd04301">
    <property type="entry name" value="NAT_SF"/>
    <property type="match status" value="1"/>
</dbReference>
<dbReference type="PANTHER" id="PTHR43877">
    <property type="entry name" value="AMINOALKYLPHOSPHONATE N-ACETYLTRANSFERASE-RELATED-RELATED"/>
    <property type="match status" value="1"/>
</dbReference>